<sequence>MKILHAAETIKGGVATVMRTLALAQSDANTVRCLVPADQAKELAPFRNLRTFSRSGRNPMSFLSFSWNFAKAVVTFRPHVVHLHSTFAGALGRIVLVLVWPIVRPKVVYMPHAWAFIMDGSPRKKKMFATVEKWLYPFTSKVICVSQYEADEARRFGLPTHKTIVIYNGTPNITAKEIPNPYTHKGLNLLFVGRLDFQKGFDVMLDAMERLAKNPDAAHIHLTVIGEGVHGKGSQPERPNITYTGWLSSDKLIPFFAHTDVVVMPSRWEGFAMVPLEAMSHGVPVIASNVSSLPEVVIPNQTGLLFTVGDSAELADLLLKTSATEWKTMGANARELHNSKFTVESMVADVMKVYGSK</sequence>
<dbReference type="PANTHER" id="PTHR45947">
    <property type="entry name" value="SULFOQUINOVOSYL TRANSFERASE SQD2"/>
    <property type="match status" value="1"/>
</dbReference>
<dbReference type="PANTHER" id="PTHR45947:SF13">
    <property type="entry name" value="TRANSFERASE"/>
    <property type="match status" value="1"/>
</dbReference>
<evidence type="ECO:0000313" key="3">
    <source>
        <dbReference type="Proteomes" id="UP000320948"/>
    </source>
</evidence>
<gene>
    <name evidence="2" type="ORF">DI628_01975</name>
</gene>
<dbReference type="InterPro" id="IPR028098">
    <property type="entry name" value="Glyco_trans_4-like_N"/>
</dbReference>
<dbReference type="Proteomes" id="UP000320948">
    <property type="component" value="Unassembled WGS sequence"/>
</dbReference>
<reference evidence="2 3" key="1">
    <citation type="journal article" date="2017" name="Nat. Commun.">
        <title>In situ click chemistry generation of cyclooxygenase-2 inhibitors.</title>
        <authorList>
            <person name="Bhardwaj A."/>
            <person name="Kaur J."/>
            <person name="Wuest M."/>
            <person name="Wuest F."/>
        </authorList>
    </citation>
    <scope>NUCLEOTIDE SEQUENCE [LARGE SCALE GENOMIC DNA]</scope>
    <source>
        <strain evidence="2">S2_018_000_R2_106</strain>
    </source>
</reference>
<protein>
    <submittedName>
        <fullName evidence="2">Glycosyltransferase family 4 protein</fullName>
    </submittedName>
</protein>
<name>A0A6N4R2Y4_BLAVI</name>
<dbReference type="SUPFAM" id="SSF53756">
    <property type="entry name" value="UDP-Glycosyltransferase/glycogen phosphorylase"/>
    <property type="match status" value="1"/>
</dbReference>
<keyword evidence="2" id="KW-0808">Transferase</keyword>
<dbReference type="GO" id="GO:0016757">
    <property type="term" value="F:glycosyltransferase activity"/>
    <property type="evidence" value="ECO:0007669"/>
    <property type="project" value="TreeGrafter"/>
</dbReference>
<dbReference type="InterPro" id="IPR050194">
    <property type="entry name" value="Glycosyltransferase_grp1"/>
</dbReference>
<feature type="domain" description="Glycosyltransferase subfamily 4-like N-terminal" evidence="1">
    <location>
        <begin position="12"/>
        <end position="169"/>
    </location>
</feature>
<proteinExistence type="predicted"/>
<dbReference type="Pfam" id="PF13692">
    <property type="entry name" value="Glyco_trans_1_4"/>
    <property type="match status" value="1"/>
</dbReference>
<accession>A0A6N4R2Y4</accession>
<evidence type="ECO:0000313" key="2">
    <source>
        <dbReference type="EMBL" id="TKW61413.1"/>
    </source>
</evidence>
<evidence type="ECO:0000259" key="1">
    <source>
        <dbReference type="Pfam" id="PF13439"/>
    </source>
</evidence>
<dbReference type="AlphaFoldDB" id="A0A6N4R2Y4"/>
<comment type="caution">
    <text evidence="2">The sequence shown here is derived from an EMBL/GenBank/DDBJ whole genome shotgun (WGS) entry which is preliminary data.</text>
</comment>
<dbReference type="EMBL" id="VAFM01000001">
    <property type="protein sequence ID" value="TKW61413.1"/>
    <property type="molecule type" value="Genomic_DNA"/>
</dbReference>
<dbReference type="Pfam" id="PF13439">
    <property type="entry name" value="Glyco_transf_4"/>
    <property type="match status" value="1"/>
</dbReference>
<organism evidence="2 3">
    <name type="scientific">Blastochloris viridis</name>
    <name type="common">Rhodopseudomonas viridis</name>
    <dbReference type="NCBI Taxonomy" id="1079"/>
    <lineage>
        <taxon>Bacteria</taxon>
        <taxon>Pseudomonadati</taxon>
        <taxon>Pseudomonadota</taxon>
        <taxon>Alphaproteobacteria</taxon>
        <taxon>Hyphomicrobiales</taxon>
        <taxon>Blastochloridaceae</taxon>
        <taxon>Blastochloris</taxon>
    </lineage>
</organism>
<dbReference type="Gene3D" id="3.40.50.2000">
    <property type="entry name" value="Glycogen Phosphorylase B"/>
    <property type="match status" value="2"/>
</dbReference>